<feature type="compositionally biased region" description="Polar residues" evidence="1">
    <location>
        <begin position="343"/>
        <end position="360"/>
    </location>
</feature>
<protein>
    <submittedName>
        <fullName evidence="2">Uncharacterized protein</fullName>
    </submittedName>
</protein>
<comment type="caution">
    <text evidence="2">The sequence shown here is derived from an EMBL/GenBank/DDBJ whole genome shotgun (WGS) entry which is preliminary data.</text>
</comment>
<feature type="region of interest" description="Disordered" evidence="1">
    <location>
        <begin position="281"/>
        <end position="300"/>
    </location>
</feature>
<sequence>MRNMSDDQIQEAMKNKKEIAPKSAVIPEPIIKKQSEIEEDLAYEDDFIQEEVKERSHKARESSIQDDYEEHLIQDEYNLISARQGQNPIQHQETRQAKVEHRLNKSDLRRVDGEIFVELEPGNIIAVQALSNHEVNRSHIPEHKNFKQREADGLTLQKGQLLLPEDVVRCKSWRNGLLQQVFDLGKIAEQHLNMSTLTPHNNGQAFNYSHTLQKVELQAANRAPVEQLLLPQEEVKKRQKEDEEIDEDLLEKQDSFNPPDEAETFRFSPRRHMIGIASGLNGAKESQPNLPVDSQDEQSISSKQLNNDIKTLHQQVTSNSAALPQIVTVLNLTEALDWQDQSVRTGQNNSGRKKYLSNSIGILPQNETKKNAASTINEAEDEEESRMAHE</sequence>
<gene>
    <name evidence="2" type="ORF">FGO68_gene7064</name>
</gene>
<dbReference type="EMBL" id="RRYP01001849">
    <property type="protein sequence ID" value="TNV85414.1"/>
    <property type="molecule type" value="Genomic_DNA"/>
</dbReference>
<dbReference type="AlphaFoldDB" id="A0A8J8T7P6"/>
<reference evidence="2" key="1">
    <citation type="submission" date="2019-06" db="EMBL/GenBank/DDBJ databases">
        <authorList>
            <person name="Zheng W."/>
        </authorList>
    </citation>
    <scope>NUCLEOTIDE SEQUENCE</scope>
    <source>
        <strain evidence="2">QDHG01</strain>
    </source>
</reference>
<organism evidence="2 3">
    <name type="scientific">Halteria grandinella</name>
    <dbReference type="NCBI Taxonomy" id="5974"/>
    <lineage>
        <taxon>Eukaryota</taxon>
        <taxon>Sar</taxon>
        <taxon>Alveolata</taxon>
        <taxon>Ciliophora</taxon>
        <taxon>Intramacronucleata</taxon>
        <taxon>Spirotrichea</taxon>
        <taxon>Stichotrichia</taxon>
        <taxon>Sporadotrichida</taxon>
        <taxon>Halteriidae</taxon>
        <taxon>Halteria</taxon>
    </lineage>
</organism>
<evidence type="ECO:0000313" key="3">
    <source>
        <dbReference type="Proteomes" id="UP000785679"/>
    </source>
</evidence>
<keyword evidence="3" id="KW-1185">Reference proteome</keyword>
<feature type="region of interest" description="Disordered" evidence="1">
    <location>
        <begin position="343"/>
        <end position="390"/>
    </location>
</feature>
<name>A0A8J8T7P6_HALGN</name>
<proteinExistence type="predicted"/>
<evidence type="ECO:0000313" key="2">
    <source>
        <dbReference type="EMBL" id="TNV85414.1"/>
    </source>
</evidence>
<accession>A0A8J8T7P6</accession>
<feature type="region of interest" description="Disordered" evidence="1">
    <location>
        <begin position="235"/>
        <end position="261"/>
    </location>
</feature>
<feature type="region of interest" description="Disordered" evidence="1">
    <location>
        <begin position="1"/>
        <end position="20"/>
    </location>
</feature>
<dbReference type="Proteomes" id="UP000785679">
    <property type="component" value="Unassembled WGS sequence"/>
</dbReference>
<evidence type="ECO:0000256" key="1">
    <source>
        <dbReference type="SAM" id="MobiDB-lite"/>
    </source>
</evidence>